<accession>E3PS03</accession>
<gene>
    <name evidence="2" type="ordered locus">CLOST_1537</name>
</gene>
<dbReference type="AlphaFoldDB" id="E3PS03"/>
<proteinExistence type="predicted"/>
<dbReference type="HOGENOM" id="CLU_2449483_0_0_9"/>
<dbReference type="STRING" id="1511.CLOST_1537"/>
<dbReference type="Proteomes" id="UP000007041">
    <property type="component" value="Chromosome"/>
</dbReference>
<sequence>MLGGNEMISVKTKSFEYRISKVSILENGKPDCFAQRKREDGSWGKVESTTLRRLLAELALKQTRGVRNIGHKNDNGRISRLSKKKKRAC</sequence>
<feature type="region of interest" description="Disordered" evidence="1">
    <location>
        <begin position="68"/>
        <end position="89"/>
    </location>
</feature>
<name>E3PS03_ACESD</name>
<keyword evidence="3" id="KW-1185">Reference proteome</keyword>
<evidence type="ECO:0000313" key="3">
    <source>
        <dbReference type="Proteomes" id="UP000007041"/>
    </source>
</evidence>
<dbReference type="BioCyc" id="CSTI499177:GJE9-1589-MONOMER"/>
<feature type="compositionally biased region" description="Basic residues" evidence="1">
    <location>
        <begin position="80"/>
        <end position="89"/>
    </location>
</feature>
<dbReference type="EMBL" id="FP565809">
    <property type="protein sequence ID" value="CBH21657.1"/>
    <property type="molecule type" value="Genomic_DNA"/>
</dbReference>
<reference evidence="3" key="1">
    <citation type="journal article" date="2010" name="BMC Genomics">
        <title>Clostridium sticklandii, a specialist in amino acid degradation:revisiting its metabolism through its genome sequence.</title>
        <authorList>
            <person name="Fonknechten N."/>
            <person name="Chaussonnerie S."/>
            <person name="Tricot S."/>
            <person name="Lajus A."/>
            <person name="Andreesen J.R."/>
            <person name="Perchat N."/>
            <person name="Pelletier E."/>
            <person name="Gouyvenoux M."/>
            <person name="Barbe V."/>
            <person name="Salanoubat M."/>
            <person name="Le Paslier D."/>
            <person name="Weissenbach J."/>
            <person name="Cohen G.N."/>
            <person name="Kreimeyer A."/>
        </authorList>
    </citation>
    <scope>NUCLEOTIDE SEQUENCE [LARGE SCALE GENOMIC DNA]</scope>
    <source>
        <strain evidence="3">ATCC 12662 / DSM 519 / JCM 1433 / CCUG 9281 / NCIMB 10654 / HF</strain>
    </source>
</reference>
<evidence type="ECO:0000313" key="2">
    <source>
        <dbReference type="EMBL" id="CBH21657.1"/>
    </source>
</evidence>
<organism evidence="2 3">
    <name type="scientific">Acetoanaerobium sticklandii (strain ATCC 12662 / DSM 519 / JCM 1433 / CCUG 9281 / NCIMB 10654 / HF)</name>
    <name type="common">Clostridium sticklandii</name>
    <dbReference type="NCBI Taxonomy" id="499177"/>
    <lineage>
        <taxon>Bacteria</taxon>
        <taxon>Bacillati</taxon>
        <taxon>Bacillota</taxon>
        <taxon>Clostridia</taxon>
        <taxon>Peptostreptococcales</taxon>
        <taxon>Filifactoraceae</taxon>
        <taxon>Acetoanaerobium</taxon>
    </lineage>
</organism>
<evidence type="ECO:0000256" key="1">
    <source>
        <dbReference type="SAM" id="MobiDB-lite"/>
    </source>
</evidence>
<protein>
    <submittedName>
        <fullName evidence="2">Uncharacterized protein</fullName>
    </submittedName>
</protein>
<dbReference type="KEGG" id="cst:CLOST_1537"/>